<dbReference type="Pfam" id="PF00288">
    <property type="entry name" value="GHMP_kinases_N"/>
    <property type="match status" value="1"/>
</dbReference>
<dbReference type="GO" id="GO:0005524">
    <property type="term" value="F:ATP binding"/>
    <property type="evidence" value="ECO:0007669"/>
    <property type="project" value="UniProtKB-KW"/>
</dbReference>
<dbReference type="InterPro" id="IPR020568">
    <property type="entry name" value="Ribosomal_Su5_D2-typ_SF"/>
</dbReference>
<name>A0A9D1H7K3_9FIRM</name>
<reference evidence="7" key="2">
    <citation type="journal article" date="2021" name="PeerJ">
        <title>Extensive microbial diversity within the chicken gut microbiome revealed by metagenomics and culture.</title>
        <authorList>
            <person name="Gilroy R."/>
            <person name="Ravi A."/>
            <person name="Getino M."/>
            <person name="Pursley I."/>
            <person name="Horton D.L."/>
            <person name="Alikhan N.F."/>
            <person name="Baker D."/>
            <person name="Gharbi K."/>
            <person name="Hall N."/>
            <person name="Watson M."/>
            <person name="Adriaenssens E.M."/>
            <person name="Foster-Nyarko E."/>
            <person name="Jarju S."/>
            <person name="Secka A."/>
            <person name="Antonio M."/>
            <person name="Oren A."/>
            <person name="Chaudhuri R.R."/>
            <person name="La Ragione R."/>
            <person name="Hildebrand F."/>
            <person name="Pallen M.J."/>
        </authorList>
    </citation>
    <scope>NUCLEOTIDE SEQUENCE</scope>
    <source>
        <strain evidence="7">ChiBcec7-5410</strain>
    </source>
</reference>
<dbReference type="InterPro" id="IPR006206">
    <property type="entry name" value="Mevalonate/galactokinase"/>
</dbReference>
<dbReference type="SUPFAM" id="SSF54211">
    <property type="entry name" value="Ribosomal protein S5 domain 2-like"/>
    <property type="match status" value="1"/>
</dbReference>
<accession>A0A9D1H7K3</accession>
<keyword evidence="3" id="KW-0418">Kinase</keyword>
<evidence type="ECO:0000313" key="7">
    <source>
        <dbReference type="EMBL" id="HIT95148.1"/>
    </source>
</evidence>
<dbReference type="Pfam" id="PF10509">
    <property type="entry name" value="GalKase_gal_bdg"/>
    <property type="match status" value="1"/>
</dbReference>
<sequence length="428" mass="46729">MKLTEVKKQLEAGAFAEQFELLYGTRTEELARQKKRYLDLVNLFEKQFPGRDEVSLYSAPGRTEIGGNHTDHQHGCVLAAAVNLDVIAVVAFHDEGVIRLKSTGYPMDTIDLSDLEVQPQEKGKATSLIRGVVASFAKLGVKIGGFDAYTTSDVLSGSGLSSSAAFEVLVGTIIDKHYNEGKAGAVEIAKFGQYAENVYFGKASGLMDQMVSSVGGFVCIDFNDPANPGIEKREFDFTKAGYCLCVTDTKGSHAGLTDDYVAIPAEMKAVAAEFNKEFLRDVNEEEFWKAIPRLHGKCSDRAIMRAAHFFGENRRAVEEADALEAGDIERFFEVFKESAASSADLLQNLYSPHKPTEQGIPLAIWASRCCLGKDAVVRVHGGGFAGTIQAFVPLDKQQQYREAMESLFGKGSCYVLRIRPVGGMKLAD</sequence>
<dbReference type="PIRSF" id="PIRSF000530">
    <property type="entry name" value="Galactokinase"/>
    <property type="match status" value="1"/>
</dbReference>
<dbReference type="PRINTS" id="PR00959">
    <property type="entry name" value="MEVGALKINASE"/>
</dbReference>
<dbReference type="PANTHER" id="PTHR10457:SF7">
    <property type="entry name" value="GALACTOKINASE-RELATED"/>
    <property type="match status" value="1"/>
</dbReference>
<dbReference type="GO" id="GO:0004335">
    <property type="term" value="F:galactokinase activity"/>
    <property type="evidence" value="ECO:0007669"/>
    <property type="project" value="InterPro"/>
</dbReference>
<proteinExistence type="inferred from homology"/>
<evidence type="ECO:0000313" key="8">
    <source>
        <dbReference type="Proteomes" id="UP000824160"/>
    </source>
</evidence>
<dbReference type="Gene3D" id="3.30.230.10">
    <property type="match status" value="1"/>
</dbReference>
<protein>
    <submittedName>
        <fullName evidence="7">Galactokinase</fullName>
    </submittedName>
</protein>
<evidence type="ECO:0000256" key="1">
    <source>
        <dbReference type="ARBA" id="ARBA00006566"/>
    </source>
</evidence>
<comment type="similarity">
    <text evidence="1">Belongs to the GHMP kinase family. GalK subfamily.</text>
</comment>
<dbReference type="Gene3D" id="3.30.70.890">
    <property type="entry name" value="GHMP kinase, C-terminal domain"/>
    <property type="match status" value="1"/>
</dbReference>
<keyword evidence="2" id="KW-0547">Nucleotide-binding</keyword>
<gene>
    <name evidence="7" type="ORF">IAC43_08170</name>
</gene>
<feature type="domain" description="GHMP kinase N-terminal" evidence="5">
    <location>
        <begin position="128"/>
        <end position="216"/>
    </location>
</feature>
<dbReference type="InterPro" id="IPR019539">
    <property type="entry name" value="GalKase_N"/>
</dbReference>
<evidence type="ECO:0000259" key="5">
    <source>
        <dbReference type="Pfam" id="PF00288"/>
    </source>
</evidence>
<evidence type="ECO:0000256" key="4">
    <source>
        <dbReference type="ARBA" id="ARBA00022840"/>
    </source>
</evidence>
<dbReference type="InterPro" id="IPR014721">
    <property type="entry name" value="Ribsml_uS5_D2-typ_fold_subgr"/>
</dbReference>
<reference evidence="7" key="1">
    <citation type="submission" date="2020-10" db="EMBL/GenBank/DDBJ databases">
        <authorList>
            <person name="Gilroy R."/>
        </authorList>
    </citation>
    <scope>NUCLEOTIDE SEQUENCE</scope>
    <source>
        <strain evidence="7">ChiBcec7-5410</strain>
    </source>
</reference>
<dbReference type="InterPro" id="IPR036554">
    <property type="entry name" value="GHMP_kinase_C_sf"/>
</dbReference>
<dbReference type="Proteomes" id="UP000824160">
    <property type="component" value="Unassembled WGS sequence"/>
</dbReference>
<dbReference type="GO" id="GO:0006012">
    <property type="term" value="P:galactose metabolic process"/>
    <property type="evidence" value="ECO:0007669"/>
    <property type="project" value="InterPro"/>
</dbReference>
<evidence type="ECO:0000256" key="2">
    <source>
        <dbReference type="ARBA" id="ARBA00022741"/>
    </source>
</evidence>
<dbReference type="PRINTS" id="PR00473">
    <property type="entry name" value="GALCTOKINASE"/>
</dbReference>
<dbReference type="EMBL" id="DVLW01000226">
    <property type="protein sequence ID" value="HIT95148.1"/>
    <property type="molecule type" value="Genomic_DNA"/>
</dbReference>
<dbReference type="PANTHER" id="PTHR10457">
    <property type="entry name" value="MEVALONATE KINASE/GALACTOKINASE"/>
    <property type="match status" value="1"/>
</dbReference>
<dbReference type="InterPro" id="IPR000705">
    <property type="entry name" value="Galactokinase"/>
</dbReference>
<dbReference type="SUPFAM" id="SSF55060">
    <property type="entry name" value="GHMP Kinase, C-terminal domain"/>
    <property type="match status" value="1"/>
</dbReference>
<keyword evidence="3" id="KW-0808">Transferase</keyword>
<dbReference type="InterPro" id="IPR006204">
    <property type="entry name" value="GHMP_kinase_N_dom"/>
</dbReference>
<evidence type="ECO:0000259" key="6">
    <source>
        <dbReference type="Pfam" id="PF10509"/>
    </source>
</evidence>
<feature type="domain" description="Galactokinase N-terminal" evidence="6">
    <location>
        <begin position="43"/>
        <end position="91"/>
    </location>
</feature>
<evidence type="ECO:0000256" key="3">
    <source>
        <dbReference type="ARBA" id="ARBA00022777"/>
    </source>
</evidence>
<comment type="caution">
    <text evidence="7">The sequence shown here is derived from an EMBL/GenBank/DDBJ whole genome shotgun (WGS) entry which is preliminary data.</text>
</comment>
<keyword evidence="4" id="KW-0067">ATP-binding</keyword>
<dbReference type="AlphaFoldDB" id="A0A9D1H7K3"/>
<dbReference type="GO" id="GO:0005829">
    <property type="term" value="C:cytosol"/>
    <property type="evidence" value="ECO:0007669"/>
    <property type="project" value="TreeGrafter"/>
</dbReference>
<organism evidence="7 8">
    <name type="scientific">Candidatus Faecivivens stercoripullorum</name>
    <dbReference type="NCBI Taxonomy" id="2840805"/>
    <lineage>
        <taxon>Bacteria</taxon>
        <taxon>Bacillati</taxon>
        <taxon>Bacillota</taxon>
        <taxon>Clostridia</taxon>
        <taxon>Eubacteriales</taxon>
        <taxon>Oscillospiraceae</taxon>
        <taxon>Oscillospiraceae incertae sedis</taxon>
        <taxon>Candidatus Faecivivens</taxon>
    </lineage>
</organism>